<dbReference type="Gene3D" id="3.40.1090.10">
    <property type="entry name" value="Cytosolic phospholipase A2 catalytic domain"/>
    <property type="match status" value="1"/>
</dbReference>
<keyword evidence="3" id="KW-1133">Transmembrane helix</keyword>
<dbReference type="InterPro" id="IPR002641">
    <property type="entry name" value="PNPLA_dom"/>
</dbReference>
<proteinExistence type="predicted"/>
<feature type="transmembrane region" description="Helical" evidence="3">
    <location>
        <begin position="781"/>
        <end position="807"/>
    </location>
</feature>
<keyword evidence="3" id="KW-0812">Transmembrane</keyword>
<dbReference type="RefSeq" id="WP_270079728.1">
    <property type="nucleotide sequence ID" value="NZ_CP115300.1"/>
</dbReference>
<accession>A0ABY7P0H8</accession>
<evidence type="ECO:0000256" key="1">
    <source>
        <dbReference type="ARBA" id="ARBA00023098"/>
    </source>
</evidence>
<name>A0ABY7P0H8_9ACTN</name>
<dbReference type="Pfam" id="PF11856">
    <property type="entry name" value="DUF3376"/>
    <property type="match status" value="1"/>
</dbReference>
<dbReference type="PROSITE" id="PS51635">
    <property type="entry name" value="PNPLA"/>
    <property type="match status" value="1"/>
</dbReference>
<keyword evidence="6" id="KW-1185">Reference proteome</keyword>
<feature type="domain" description="PNPLA" evidence="4">
    <location>
        <begin position="19"/>
        <end position="282"/>
    </location>
</feature>
<evidence type="ECO:0000313" key="6">
    <source>
        <dbReference type="Proteomes" id="UP001212326"/>
    </source>
</evidence>
<evidence type="ECO:0000313" key="5">
    <source>
        <dbReference type="EMBL" id="WBO61773.1"/>
    </source>
</evidence>
<keyword evidence="2" id="KW-0378">Hydrolase</keyword>
<evidence type="ECO:0000256" key="3">
    <source>
        <dbReference type="SAM" id="Phobius"/>
    </source>
</evidence>
<dbReference type="EMBL" id="CP115300">
    <property type="protein sequence ID" value="WBO61773.1"/>
    <property type="molecule type" value="Genomic_DNA"/>
</dbReference>
<organism evidence="5 6">
    <name type="scientific">Streptomyces camelliae</name>
    <dbReference type="NCBI Taxonomy" id="3004093"/>
    <lineage>
        <taxon>Bacteria</taxon>
        <taxon>Bacillati</taxon>
        <taxon>Actinomycetota</taxon>
        <taxon>Actinomycetes</taxon>
        <taxon>Kitasatosporales</taxon>
        <taxon>Streptomycetaceae</taxon>
        <taxon>Streptomyces</taxon>
    </lineage>
</organism>
<keyword evidence="1 2" id="KW-0443">Lipid metabolism</keyword>
<dbReference type="InterPro" id="IPR016035">
    <property type="entry name" value="Acyl_Trfase/lysoPLipase"/>
</dbReference>
<comment type="caution">
    <text evidence="2">Lacks conserved residue(s) required for the propagation of feature annotation.</text>
</comment>
<feature type="active site" description="Nucleophile" evidence="2">
    <location>
        <position position="84"/>
    </location>
</feature>
<reference evidence="5 6" key="1">
    <citation type="submission" date="2022-12" db="EMBL/GenBank/DDBJ databases">
        <authorList>
            <person name="Mo P."/>
        </authorList>
    </citation>
    <scope>NUCLEOTIDE SEQUENCE [LARGE SCALE GENOMIC DNA]</scope>
    <source>
        <strain evidence="5 6">HUAS 2-6</strain>
    </source>
</reference>
<dbReference type="InterPro" id="IPR024282">
    <property type="entry name" value="DUF3376"/>
</dbReference>
<evidence type="ECO:0000256" key="2">
    <source>
        <dbReference type="PROSITE-ProRule" id="PRU01161"/>
    </source>
</evidence>
<gene>
    <name evidence="5" type="ORF">O1G22_02360</name>
</gene>
<protein>
    <submittedName>
        <fullName evidence="5">DUF3376 domain-containing protein</fullName>
    </submittedName>
</protein>
<keyword evidence="2" id="KW-0442">Lipid degradation</keyword>
<dbReference type="SUPFAM" id="SSF52151">
    <property type="entry name" value="FabD/lysophospholipase-like"/>
    <property type="match status" value="1"/>
</dbReference>
<dbReference type="Proteomes" id="UP001212326">
    <property type="component" value="Chromosome"/>
</dbReference>
<evidence type="ECO:0000259" key="4">
    <source>
        <dbReference type="PROSITE" id="PS51635"/>
    </source>
</evidence>
<feature type="short sequence motif" description="DGA/G" evidence="2">
    <location>
        <begin position="269"/>
        <end position="271"/>
    </location>
</feature>
<keyword evidence="3" id="KW-0472">Membrane</keyword>
<feature type="short sequence motif" description="GXSXG" evidence="2">
    <location>
        <begin position="82"/>
        <end position="86"/>
    </location>
</feature>
<dbReference type="Pfam" id="PF01734">
    <property type="entry name" value="Patatin"/>
    <property type="match status" value="1"/>
</dbReference>
<sequence length="810" mass="88970">MAAQNDVAPTPQPETRLALVMNGGVSLAVWMGGVTHELDLLCRASSGVPEESVPDADRPAFRIWRSITRSAGRKVLVDIVAGTSAGGLNGLILGTALARGAGLPDLRSVWEKSAALEELLEPKSPTSLLSGDSFKEKIDNVLQHIGERTSGTQQRQELTLFMTATALDGRSRSYTDGFRNPFDVRDHRRLYRFQYQPESVSYTKQGGDWGFRTEPLDEFGKDDTPALVLAARATAGFPAAFSPVNEAPLVKYRRIPKSGYDDPASCVVDGGVLNNAPFQPVLEAITKRRLNAPVDRVVVFIVPSAGRLGPESTAGLRCDEISWSKVLWNAVRYPQEADFRSSAEELCTQLGNSIRDTQLDLFARTGQDPALAQQLRSRAEELLPEFRRNRARAVLYDVRKQLADAETVISLAATPEADANRVEAILAGLQQGANWVPTTAGTEITDPYSGGVWHWGLLTCERALRCMSDHLHHRLAEASSPQRQQALISGAEAISDLTRQVLAMFEAVDAQLQLRHPPGTDTSDETAARLIQDVFTDLRVPQQLAGIVSAAGQIYVTALVEADLRGWQRSEDVVAAYLTVEVVTRAYAPLSKFVERLMPDFRLLRLGPDAISPLFNEDRFAGIGDRKLYGVRFQHFGAFFSAAWRRSDFAWGRLDAAHHLLSLFPLSAAQRRSRETELHDAILRAEAPEDGPRPREWMRGNLEELKQPQDHLLLKEVAATEAGARSLQGVLDAALALLRLPWWAQWLTRRTRQAAWRAYLDDPKGVKAETVKAAVATLRSLVLVILAAGAVLGFMAIGLVGTAIALLTRL</sequence>
<feature type="active site" description="Proton acceptor" evidence="2">
    <location>
        <position position="269"/>
    </location>
</feature>